<name>A0A3S0ZC49_ELYCH</name>
<keyword evidence="7" id="KW-1185">Reference proteome</keyword>
<dbReference type="Gene3D" id="1.20.1290.10">
    <property type="entry name" value="AhpD-like"/>
    <property type="match status" value="1"/>
</dbReference>
<dbReference type="EMBL" id="RQTK01000739">
    <property type="protein sequence ID" value="RUS75477.1"/>
    <property type="molecule type" value="Genomic_DNA"/>
</dbReference>
<dbReference type="PANTHER" id="PTHR12474">
    <property type="entry name" value="P53 REGULATED PA26 NUCLEAR PROTEIN SESTRIN"/>
    <property type="match status" value="1"/>
</dbReference>
<evidence type="ECO:0000313" key="7">
    <source>
        <dbReference type="Proteomes" id="UP000271974"/>
    </source>
</evidence>
<comment type="caution">
    <text evidence="6">The sequence shown here is derived from an EMBL/GenBank/DDBJ whole genome shotgun (WGS) entry which is preliminary data.</text>
</comment>
<dbReference type="InterPro" id="IPR006730">
    <property type="entry name" value="Sestrin"/>
</dbReference>
<comment type="catalytic activity">
    <reaction evidence="5">
        <text>a hydroperoxide + L-cysteinyl-[protein] = S-hydroxy-L-cysteinyl-[protein] + an alcohol</text>
        <dbReference type="Rhea" id="RHEA:67124"/>
        <dbReference type="Rhea" id="RHEA-COMP:10131"/>
        <dbReference type="Rhea" id="RHEA-COMP:17193"/>
        <dbReference type="ChEBI" id="CHEBI:29950"/>
        <dbReference type="ChEBI" id="CHEBI:30879"/>
        <dbReference type="ChEBI" id="CHEBI:35924"/>
        <dbReference type="ChEBI" id="CHEBI:61973"/>
    </reaction>
    <physiologicalReaction direction="left-to-right" evidence="5">
        <dbReference type="Rhea" id="RHEA:67125"/>
    </physiologicalReaction>
</comment>
<dbReference type="GO" id="GO:0005634">
    <property type="term" value="C:nucleus"/>
    <property type="evidence" value="ECO:0007669"/>
    <property type="project" value="InterPro"/>
</dbReference>
<evidence type="ECO:0000256" key="1">
    <source>
        <dbReference type="ARBA" id="ARBA00004496"/>
    </source>
</evidence>
<dbReference type="PANTHER" id="PTHR12474:SF0">
    <property type="entry name" value="SESTRIN HOMOLOG"/>
    <property type="match status" value="1"/>
</dbReference>
<dbReference type="STRING" id="188477.A0A3S0ZC49"/>
<dbReference type="InterPro" id="IPR029032">
    <property type="entry name" value="AhpD-like"/>
</dbReference>
<dbReference type="GO" id="GO:0070728">
    <property type="term" value="F:L-leucine binding"/>
    <property type="evidence" value="ECO:0007669"/>
    <property type="project" value="TreeGrafter"/>
</dbReference>
<evidence type="ECO:0000256" key="3">
    <source>
        <dbReference type="ARBA" id="ARBA00022490"/>
    </source>
</evidence>
<evidence type="ECO:0000256" key="4">
    <source>
        <dbReference type="ARBA" id="ARBA00023002"/>
    </source>
</evidence>
<protein>
    <recommendedName>
        <fullName evidence="8">Sestrin</fullName>
    </recommendedName>
</protein>
<evidence type="ECO:0000256" key="2">
    <source>
        <dbReference type="ARBA" id="ARBA00008350"/>
    </source>
</evidence>
<accession>A0A3S0ZC49</accession>
<dbReference type="GO" id="GO:1901031">
    <property type="term" value="P:regulation of response to reactive oxygen species"/>
    <property type="evidence" value="ECO:0007669"/>
    <property type="project" value="InterPro"/>
</dbReference>
<dbReference type="FunFam" id="1.20.1290.10:FF:000001">
    <property type="entry name" value="Sestrin 1"/>
    <property type="match status" value="1"/>
</dbReference>
<comment type="subcellular location">
    <subcellularLocation>
        <location evidence="1">Cytoplasm</location>
    </subcellularLocation>
</comment>
<organism evidence="6 7">
    <name type="scientific">Elysia chlorotica</name>
    <name type="common">Eastern emerald elysia</name>
    <name type="synonym">Sea slug</name>
    <dbReference type="NCBI Taxonomy" id="188477"/>
    <lineage>
        <taxon>Eukaryota</taxon>
        <taxon>Metazoa</taxon>
        <taxon>Spiralia</taxon>
        <taxon>Lophotrochozoa</taxon>
        <taxon>Mollusca</taxon>
        <taxon>Gastropoda</taxon>
        <taxon>Heterobranchia</taxon>
        <taxon>Euthyneura</taxon>
        <taxon>Panpulmonata</taxon>
        <taxon>Sacoglossa</taxon>
        <taxon>Placobranchoidea</taxon>
        <taxon>Plakobranchidae</taxon>
        <taxon>Elysia</taxon>
    </lineage>
</organism>
<gene>
    <name evidence="6" type="ORF">EGW08_016761</name>
</gene>
<dbReference type="GO" id="GO:0005737">
    <property type="term" value="C:cytoplasm"/>
    <property type="evidence" value="ECO:0007669"/>
    <property type="project" value="UniProtKB-SubCell"/>
</dbReference>
<dbReference type="Proteomes" id="UP000271974">
    <property type="component" value="Unassembled WGS sequence"/>
</dbReference>
<reference evidence="6 7" key="1">
    <citation type="submission" date="2019-01" db="EMBL/GenBank/DDBJ databases">
        <title>A draft genome assembly of the solar-powered sea slug Elysia chlorotica.</title>
        <authorList>
            <person name="Cai H."/>
            <person name="Li Q."/>
            <person name="Fang X."/>
            <person name="Li J."/>
            <person name="Curtis N.E."/>
            <person name="Altenburger A."/>
            <person name="Shibata T."/>
            <person name="Feng M."/>
            <person name="Maeda T."/>
            <person name="Schwartz J.A."/>
            <person name="Shigenobu S."/>
            <person name="Lundholm N."/>
            <person name="Nishiyama T."/>
            <person name="Yang H."/>
            <person name="Hasebe M."/>
            <person name="Li S."/>
            <person name="Pierce S.K."/>
            <person name="Wang J."/>
        </authorList>
    </citation>
    <scope>NUCLEOTIDE SEQUENCE [LARGE SCALE GENOMIC DNA]</scope>
    <source>
        <strain evidence="6">EC2010</strain>
        <tissue evidence="6">Whole organism of an adult</tissue>
    </source>
</reference>
<keyword evidence="4" id="KW-0560">Oxidoreductase</keyword>
<dbReference type="GO" id="GO:1904262">
    <property type="term" value="P:negative regulation of TORC1 signaling"/>
    <property type="evidence" value="ECO:0007669"/>
    <property type="project" value="TreeGrafter"/>
</dbReference>
<dbReference type="Pfam" id="PF04636">
    <property type="entry name" value="PA26"/>
    <property type="match status" value="1"/>
</dbReference>
<comment type="similarity">
    <text evidence="2">Belongs to the sestrin family.</text>
</comment>
<evidence type="ECO:0000313" key="6">
    <source>
        <dbReference type="EMBL" id="RUS75477.1"/>
    </source>
</evidence>
<dbReference type="GO" id="GO:0016239">
    <property type="term" value="P:positive regulation of macroautophagy"/>
    <property type="evidence" value="ECO:0007669"/>
    <property type="project" value="TreeGrafter"/>
</dbReference>
<evidence type="ECO:0008006" key="8">
    <source>
        <dbReference type="Google" id="ProtNLM"/>
    </source>
</evidence>
<keyword evidence="3" id="KW-0963">Cytoplasm</keyword>
<dbReference type="AlphaFoldDB" id="A0A3S0ZC49"/>
<dbReference type="SUPFAM" id="SSF69118">
    <property type="entry name" value="AhpD-like"/>
    <property type="match status" value="1"/>
</dbReference>
<sequence length="657" mass="74703">MPNFTHHAATLDSKHKQTIDLDLELDHCTECVDNIAIGHSFNHKLIATSQIQNKAQLDHEGSETLNRCGSHYSKSGTIPTTKSNISVYGSPLSESRLGSRSKAGSFQRVHQSPIQAQTCVDSFYTPTNRSSPPIIGMRDLQNREFCEDSISNDTYKHKLNDNDFHFPKSVGIELNGYVPWDSEINDSDCDDGMFDREQQHVEDMHVDVDTDSNDCQAKNAEIVPSYTADDQSHNLFMDAFLQNNRLDSVSQVMGYHPDYLRIFLSTQHFLLREDGPLSYDYRHYIAIMAAARHHCTYLVELHEQDFLRHSGDPEWLKGLEHAPRKLRDLYEINKLLAHQPWLITKEHMLKLLKSPEPWSLSELMHAIILLTHFHSLCSFVFGCGISSAVDSQGERTYLESVLTSTAPTSLSSSALTSPSSSGAITTTTAAGDESDVCVKALMEKMRQMQEAPSGTLSPEERIKQFNMEGQSTAEIAVPNSKQPTSKSEILKYVQDTDFAYNDFATRKCAEVSTFCACDYSWEDHGFSLANRLYTDIGNYLDDKYSTAANMTYYTMGDLREVDTSSFRRAIWNYIHIMYGIRHDDYDYSELNQLLEINLKAYIKTLTCYPERLKKKDFDGVMKGFQHSEKVHVNLMLMEARQQAELLYALRALNSYLT</sequence>
<dbReference type="GO" id="GO:0016684">
    <property type="term" value="F:oxidoreductase activity, acting on peroxide as acceptor"/>
    <property type="evidence" value="ECO:0007669"/>
    <property type="project" value="TreeGrafter"/>
</dbReference>
<dbReference type="OrthoDB" id="337464at2759"/>
<proteinExistence type="inferred from homology"/>
<dbReference type="GO" id="GO:1990253">
    <property type="term" value="P:cellular response to leucine starvation"/>
    <property type="evidence" value="ECO:0007669"/>
    <property type="project" value="TreeGrafter"/>
</dbReference>
<dbReference type="GO" id="GO:0071233">
    <property type="term" value="P:cellular response to L-leucine"/>
    <property type="evidence" value="ECO:0007669"/>
    <property type="project" value="TreeGrafter"/>
</dbReference>
<evidence type="ECO:0000256" key="5">
    <source>
        <dbReference type="ARBA" id="ARBA00049242"/>
    </source>
</evidence>